<evidence type="ECO:0000256" key="2">
    <source>
        <dbReference type="ARBA" id="ARBA00023125"/>
    </source>
</evidence>
<dbReference type="InterPro" id="IPR050707">
    <property type="entry name" value="HTH_MetabolicPath_Reg"/>
</dbReference>
<dbReference type="InterPro" id="IPR014757">
    <property type="entry name" value="Tscrpt_reg_IclR_C"/>
</dbReference>
<feature type="domain" description="IclR-ED" evidence="5">
    <location>
        <begin position="66"/>
        <end position="247"/>
    </location>
</feature>
<dbReference type="PANTHER" id="PTHR30136:SF35">
    <property type="entry name" value="HTH-TYPE TRANSCRIPTIONAL REGULATOR RV1719"/>
    <property type="match status" value="1"/>
</dbReference>
<evidence type="ECO:0000313" key="7">
    <source>
        <dbReference type="Proteomes" id="UP000215633"/>
    </source>
</evidence>
<dbReference type="Proteomes" id="UP000215633">
    <property type="component" value="Unassembled WGS sequence"/>
</dbReference>
<feature type="domain" description="HTH iclR-type" evidence="4">
    <location>
        <begin position="2"/>
        <end position="65"/>
    </location>
</feature>
<dbReference type="EMBL" id="NEVT01000007">
    <property type="protein sequence ID" value="OZI73644.1"/>
    <property type="molecule type" value="Genomic_DNA"/>
</dbReference>
<protein>
    <submittedName>
        <fullName evidence="6">IclR family transcriptional regulator</fullName>
    </submittedName>
</protein>
<dbReference type="PANTHER" id="PTHR30136">
    <property type="entry name" value="HELIX-TURN-HELIX TRANSCRIPTIONAL REGULATOR, ICLR FAMILY"/>
    <property type="match status" value="1"/>
</dbReference>
<accession>A0A261VHL0</accession>
<dbReference type="GO" id="GO:0003677">
    <property type="term" value="F:DNA binding"/>
    <property type="evidence" value="ECO:0007669"/>
    <property type="project" value="UniProtKB-KW"/>
</dbReference>
<proteinExistence type="predicted"/>
<evidence type="ECO:0000313" key="6">
    <source>
        <dbReference type="EMBL" id="OZI73644.1"/>
    </source>
</evidence>
<gene>
    <name evidence="6" type="ORF">CAL24_17490</name>
</gene>
<dbReference type="AlphaFoldDB" id="A0A261VHL0"/>
<dbReference type="Gene3D" id="1.10.10.10">
    <property type="entry name" value="Winged helix-like DNA-binding domain superfamily/Winged helix DNA-binding domain"/>
    <property type="match status" value="1"/>
</dbReference>
<sequence>MDKTLLKGLMVLETVSKLDGRAHTLDEIAKVCGLSRSNTHRTLQTLAHAGYVVRDQDTGSYRSTLKMFELGARQLSNMDVRSYAPPFMRALAIQTGETVHLSVLDGLDVVYIDKIDSPQPIRAYSVIGGRAPAYAVATGKALLAFQQLDYISHYKSQLHSHTQTTRATEDVLKQELAEVARAGYAINRGEWRDGIGGVAAPIFSGLERPVAALGISGPLDRLTSVKMAQYVPLILEAAEAISRQLGYSGPYATPAGTA</sequence>
<dbReference type="RefSeq" id="WP_028353039.1">
    <property type="nucleotide sequence ID" value="NZ_NEVT01000007.1"/>
</dbReference>
<organism evidence="6 7">
    <name type="scientific">Bordetella genomosp. 2</name>
    <dbReference type="NCBI Taxonomy" id="1983456"/>
    <lineage>
        <taxon>Bacteria</taxon>
        <taxon>Pseudomonadati</taxon>
        <taxon>Pseudomonadota</taxon>
        <taxon>Betaproteobacteria</taxon>
        <taxon>Burkholderiales</taxon>
        <taxon>Alcaligenaceae</taxon>
        <taxon>Bordetella</taxon>
    </lineage>
</organism>
<keyword evidence="2" id="KW-0238">DNA-binding</keyword>
<dbReference type="GO" id="GO:0045892">
    <property type="term" value="P:negative regulation of DNA-templated transcription"/>
    <property type="evidence" value="ECO:0007669"/>
    <property type="project" value="TreeGrafter"/>
</dbReference>
<dbReference type="InterPro" id="IPR036388">
    <property type="entry name" value="WH-like_DNA-bd_sf"/>
</dbReference>
<dbReference type="Pfam" id="PF09339">
    <property type="entry name" value="HTH_IclR"/>
    <property type="match status" value="1"/>
</dbReference>
<dbReference type="SMART" id="SM00346">
    <property type="entry name" value="HTH_ICLR"/>
    <property type="match status" value="1"/>
</dbReference>
<dbReference type="InterPro" id="IPR036390">
    <property type="entry name" value="WH_DNA-bd_sf"/>
</dbReference>
<dbReference type="SUPFAM" id="SSF55781">
    <property type="entry name" value="GAF domain-like"/>
    <property type="match status" value="1"/>
</dbReference>
<dbReference type="InterPro" id="IPR029016">
    <property type="entry name" value="GAF-like_dom_sf"/>
</dbReference>
<evidence type="ECO:0000256" key="1">
    <source>
        <dbReference type="ARBA" id="ARBA00023015"/>
    </source>
</evidence>
<dbReference type="Gene3D" id="3.30.450.40">
    <property type="match status" value="1"/>
</dbReference>
<evidence type="ECO:0000259" key="5">
    <source>
        <dbReference type="PROSITE" id="PS51078"/>
    </source>
</evidence>
<evidence type="ECO:0000256" key="3">
    <source>
        <dbReference type="ARBA" id="ARBA00023163"/>
    </source>
</evidence>
<name>A0A261VHL0_9BORD</name>
<keyword evidence="3" id="KW-0804">Transcription</keyword>
<dbReference type="Pfam" id="PF01614">
    <property type="entry name" value="IclR_C"/>
    <property type="match status" value="1"/>
</dbReference>
<evidence type="ECO:0000259" key="4">
    <source>
        <dbReference type="PROSITE" id="PS51077"/>
    </source>
</evidence>
<reference evidence="7" key="1">
    <citation type="submission" date="2017-05" db="EMBL/GenBank/DDBJ databases">
        <title>Complete and WGS of Bordetella genogroups.</title>
        <authorList>
            <person name="Spilker T."/>
            <person name="Lipuma J."/>
        </authorList>
    </citation>
    <scope>NUCLEOTIDE SEQUENCE [LARGE SCALE GENOMIC DNA]</scope>
    <source>
        <strain evidence="7">AU8256</strain>
    </source>
</reference>
<keyword evidence="1" id="KW-0805">Transcription regulation</keyword>
<dbReference type="SUPFAM" id="SSF46785">
    <property type="entry name" value="Winged helix' DNA-binding domain"/>
    <property type="match status" value="1"/>
</dbReference>
<dbReference type="GO" id="GO:0003700">
    <property type="term" value="F:DNA-binding transcription factor activity"/>
    <property type="evidence" value="ECO:0007669"/>
    <property type="project" value="TreeGrafter"/>
</dbReference>
<dbReference type="PROSITE" id="PS51078">
    <property type="entry name" value="ICLR_ED"/>
    <property type="match status" value="1"/>
</dbReference>
<dbReference type="PROSITE" id="PS51077">
    <property type="entry name" value="HTH_ICLR"/>
    <property type="match status" value="1"/>
</dbReference>
<dbReference type="InterPro" id="IPR005471">
    <property type="entry name" value="Tscrpt_reg_IclR_N"/>
</dbReference>
<comment type="caution">
    <text evidence="6">The sequence shown here is derived from an EMBL/GenBank/DDBJ whole genome shotgun (WGS) entry which is preliminary data.</text>
</comment>
<keyword evidence="7" id="KW-1185">Reference proteome</keyword>